<dbReference type="GO" id="GO:0030288">
    <property type="term" value="C:outer membrane-bounded periplasmic space"/>
    <property type="evidence" value="ECO:0007669"/>
    <property type="project" value="UniProtKB-ARBA"/>
</dbReference>
<dbReference type="STRING" id="53463.SAMN05444389_11142"/>
<dbReference type="SUPFAM" id="SSF53850">
    <property type="entry name" value="Periplasmic binding protein-like II"/>
    <property type="match status" value="1"/>
</dbReference>
<dbReference type="Pfam" id="PF00496">
    <property type="entry name" value="SBP_bac_5"/>
    <property type="match status" value="1"/>
</dbReference>
<dbReference type="CDD" id="cd08502">
    <property type="entry name" value="PBP2_NikA_DppA_OppA_like_16"/>
    <property type="match status" value="1"/>
</dbReference>
<protein>
    <submittedName>
        <fullName evidence="5">Peptide/nickel transport system substrate-binding protein</fullName>
    </submittedName>
</protein>
<keyword evidence="3" id="KW-0732">Signal</keyword>
<evidence type="ECO:0000256" key="1">
    <source>
        <dbReference type="ARBA" id="ARBA00004418"/>
    </source>
</evidence>
<keyword evidence="6" id="KW-1185">Reference proteome</keyword>
<dbReference type="Gene3D" id="3.40.190.10">
    <property type="entry name" value="Periplasmic binding protein-like II"/>
    <property type="match status" value="1"/>
</dbReference>
<dbReference type="GO" id="GO:0043190">
    <property type="term" value="C:ATP-binding cassette (ABC) transporter complex"/>
    <property type="evidence" value="ECO:0007669"/>
    <property type="project" value="InterPro"/>
</dbReference>
<name>A0A1M7JB30_9RHOB</name>
<evidence type="ECO:0000256" key="2">
    <source>
        <dbReference type="ARBA" id="ARBA00005695"/>
    </source>
</evidence>
<dbReference type="AlphaFoldDB" id="A0A1M7JB30"/>
<evidence type="ECO:0000313" key="5">
    <source>
        <dbReference type="EMBL" id="SHM50205.1"/>
    </source>
</evidence>
<sequence length="526" mass="57380">MLNRRDFLWAAAALTGTAIVARPGWSQTETRVLRFVPQANLSILDPVFTTAAVSVTHGYLVFDTLYGVDNDLQPQPQMAEGAVVSDDGLEWLITLRDGLTWHDGSPVTAEDCAASLDRWSQRDTFGQSLRAATEAFEAADERTIRIRLSRPFPHLLAAIGKPHSSPAMMMPLRLAQTPPTEAVTEMVGSGPYRFVAEEYVSGSRVVYEKFEGYVPRQEPAAWSAGGKVAHFDRIEWHIIPDAASATAALQNGEVDWLEIVMPDLRPLLDAAPGVTIQKQDPTGFAAYIRFNSHVPPFDNVKLRQAVLAAVDQSAYMASITGGDPESWQECRSMFPVTMPGVLDDDFGMMPGDLDHARKLVEESGYAGEKVVILHPTDMVNLAPHGLLTADLLKKLGLNVELQAMDWGTVTQRRQSKEPVENGGWSIFHTNWPSASISNPATNANIRGQGAEGWFGWYDDPELEAAVTEWLSASDPAEGQKVFETVQKLAMQGAPVIPLGVFYVNSGLDASLSGVVPGSASFFWNVS</sequence>
<dbReference type="PANTHER" id="PTHR30290:SF38">
    <property type="entry name" value="D,D-DIPEPTIDE-BINDING PERIPLASMIC PROTEIN DDPA-RELATED"/>
    <property type="match status" value="1"/>
</dbReference>
<reference evidence="6" key="1">
    <citation type="submission" date="2016-11" db="EMBL/GenBank/DDBJ databases">
        <authorList>
            <person name="Varghese N."/>
            <person name="Submissions S."/>
        </authorList>
    </citation>
    <scope>NUCLEOTIDE SEQUENCE [LARGE SCALE GENOMIC DNA]</scope>
    <source>
        <strain evidence="6">DSM 6637</strain>
    </source>
</reference>
<dbReference type="GO" id="GO:0015833">
    <property type="term" value="P:peptide transport"/>
    <property type="evidence" value="ECO:0007669"/>
    <property type="project" value="TreeGrafter"/>
</dbReference>
<dbReference type="InterPro" id="IPR030678">
    <property type="entry name" value="Peptide/Ni-bd"/>
</dbReference>
<comment type="subcellular location">
    <subcellularLocation>
        <location evidence="1">Periplasm</location>
    </subcellularLocation>
</comment>
<proteinExistence type="inferred from homology"/>
<dbReference type="OrthoDB" id="9803988at2"/>
<accession>A0A1M7JB30</accession>
<dbReference type="InterPro" id="IPR039424">
    <property type="entry name" value="SBP_5"/>
</dbReference>
<evidence type="ECO:0000256" key="3">
    <source>
        <dbReference type="ARBA" id="ARBA00022729"/>
    </source>
</evidence>
<dbReference type="InterPro" id="IPR000914">
    <property type="entry name" value="SBP_5_dom"/>
</dbReference>
<organism evidence="5 6">
    <name type="scientific">Paracoccus solventivorans</name>
    <dbReference type="NCBI Taxonomy" id="53463"/>
    <lineage>
        <taxon>Bacteria</taxon>
        <taxon>Pseudomonadati</taxon>
        <taxon>Pseudomonadota</taxon>
        <taxon>Alphaproteobacteria</taxon>
        <taxon>Rhodobacterales</taxon>
        <taxon>Paracoccaceae</taxon>
        <taxon>Paracoccus</taxon>
    </lineage>
</organism>
<evidence type="ECO:0000313" key="6">
    <source>
        <dbReference type="Proteomes" id="UP000184444"/>
    </source>
</evidence>
<feature type="domain" description="Solute-binding protein family 5" evidence="4">
    <location>
        <begin position="73"/>
        <end position="443"/>
    </location>
</feature>
<dbReference type="EMBL" id="FRCK01000011">
    <property type="protein sequence ID" value="SHM50205.1"/>
    <property type="molecule type" value="Genomic_DNA"/>
</dbReference>
<dbReference type="RefSeq" id="WP_073068154.1">
    <property type="nucleotide sequence ID" value="NZ_FRCK01000011.1"/>
</dbReference>
<dbReference type="PANTHER" id="PTHR30290">
    <property type="entry name" value="PERIPLASMIC BINDING COMPONENT OF ABC TRANSPORTER"/>
    <property type="match status" value="1"/>
</dbReference>
<dbReference type="Proteomes" id="UP000184444">
    <property type="component" value="Unassembled WGS sequence"/>
</dbReference>
<gene>
    <name evidence="5" type="ORF">SAMN05444389_11142</name>
</gene>
<evidence type="ECO:0000259" key="4">
    <source>
        <dbReference type="Pfam" id="PF00496"/>
    </source>
</evidence>
<dbReference type="GO" id="GO:1904680">
    <property type="term" value="F:peptide transmembrane transporter activity"/>
    <property type="evidence" value="ECO:0007669"/>
    <property type="project" value="TreeGrafter"/>
</dbReference>
<dbReference type="Gene3D" id="3.10.105.10">
    <property type="entry name" value="Dipeptide-binding Protein, Domain 3"/>
    <property type="match status" value="1"/>
</dbReference>
<dbReference type="PIRSF" id="PIRSF002741">
    <property type="entry name" value="MppA"/>
    <property type="match status" value="1"/>
</dbReference>
<comment type="similarity">
    <text evidence="2">Belongs to the bacterial solute-binding protein 5 family.</text>
</comment>